<dbReference type="PANTHER" id="PTHR46391:SF17">
    <property type="entry name" value="BASIC LEUCINE ZIPPER 19-LIKE"/>
    <property type="match status" value="1"/>
</dbReference>
<evidence type="ECO:0000259" key="5">
    <source>
        <dbReference type="PROSITE" id="PS50217"/>
    </source>
</evidence>
<accession>A0ABM1VDG3</accession>
<keyword evidence="6" id="KW-1185">Reference proteome</keyword>
<feature type="coiled-coil region" evidence="4">
    <location>
        <begin position="82"/>
        <end position="151"/>
    </location>
</feature>
<evidence type="ECO:0000256" key="1">
    <source>
        <dbReference type="ARBA" id="ARBA00023015"/>
    </source>
</evidence>
<dbReference type="Proteomes" id="UP000694930">
    <property type="component" value="Chromosome 6"/>
</dbReference>
<dbReference type="PROSITE" id="PS00036">
    <property type="entry name" value="BZIP_BASIC"/>
    <property type="match status" value="1"/>
</dbReference>
<organism evidence="6 7">
    <name type="scientific">Solanum pennellii</name>
    <name type="common">Tomato</name>
    <name type="synonym">Lycopersicon pennellii</name>
    <dbReference type="NCBI Taxonomy" id="28526"/>
    <lineage>
        <taxon>Eukaryota</taxon>
        <taxon>Viridiplantae</taxon>
        <taxon>Streptophyta</taxon>
        <taxon>Embryophyta</taxon>
        <taxon>Tracheophyta</taxon>
        <taxon>Spermatophyta</taxon>
        <taxon>Magnoliopsida</taxon>
        <taxon>eudicotyledons</taxon>
        <taxon>Gunneridae</taxon>
        <taxon>Pentapetalae</taxon>
        <taxon>asterids</taxon>
        <taxon>lamiids</taxon>
        <taxon>Solanales</taxon>
        <taxon>Solanaceae</taxon>
        <taxon>Solanoideae</taxon>
        <taxon>Solaneae</taxon>
        <taxon>Solanum</taxon>
        <taxon>Solanum subgen. Lycopersicon</taxon>
    </lineage>
</organism>
<dbReference type="InterPro" id="IPR046347">
    <property type="entry name" value="bZIP_sf"/>
</dbReference>
<feature type="domain" description="BZIP" evidence="5">
    <location>
        <begin position="50"/>
        <end position="113"/>
    </location>
</feature>
<sequence>MDEKRKRSYESDLDLCSKTPTQNELINNVQTLEEAMNSELKHGQVDPNVDWKKMKRIMSNRLSAQRSRNKKIEYTAELEKKVKELEHTIAWAGSEIENAKDNKKKLMLENEMLQEQMDIVTHKSNSSIAQTEELKVELKRLKELAKSQKIEGQSSNFCESEVDMDQYLNFDTMNFYPHQD</sequence>
<dbReference type="PANTHER" id="PTHR46391">
    <property type="entry name" value="BASIC LEUCINE ZIPPER 34"/>
    <property type="match status" value="1"/>
</dbReference>
<keyword evidence="4" id="KW-0175">Coiled coil</keyword>
<reference evidence="6" key="1">
    <citation type="journal article" date="2014" name="Nat. Genet.">
        <title>The genome of the stress-tolerant wild tomato species Solanum pennellii.</title>
        <authorList>
            <person name="Bolger A."/>
            <person name="Scossa F."/>
            <person name="Bolger M.E."/>
            <person name="Lanz C."/>
            <person name="Maumus F."/>
            <person name="Tohge T."/>
            <person name="Quesneville H."/>
            <person name="Alseekh S."/>
            <person name="Sorensen I."/>
            <person name="Lichtenstein G."/>
            <person name="Fich E.A."/>
            <person name="Conte M."/>
            <person name="Keller H."/>
            <person name="Schneeberger K."/>
            <person name="Schwacke R."/>
            <person name="Ofner I."/>
            <person name="Vrebalov J."/>
            <person name="Xu Y."/>
            <person name="Osorio S."/>
            <person name="Aflitos S.A."/>
            <person name="Schijlen E."/>
            <person name="Jimenez-Gomez J.M."/>
            <person name="Ryngajllo M."/>
            <person name="Kimura S."/>
            <person name="Kumar R."/>
            <person name="Koenig D."/>
            <person name="Headland L.R."/>
            <person name="Maloof J.N."/>
            <person name="Sinha N."/>
            <person name="van Ham R.C."/>
            <person name="Lankhorst R.K."/>
            <person name="Mao L."/>
            <person name="Vogel A."/>
            <person name="Arsova B."/>
            <person name="Panstruga R."/>
            <person name="Fei Z."/>
            <person name="Rose J.K."/>
            <person name="Zamir D."/>
            <person name="Carrari F."/>
            <person name="Giovannoni J.J."/>
            <person name="Weigel D."/>
            <person name="Usadel B."/>
            <person name="Fernie A.R."/>
        </authorList>
    </citation>
    <scope>NUCLEOTIDE SEQUENCE [LARGE SCALE GENOMIC DNA]</scope>
    <source>
        <strain evidence="6">cv. LA0716</strain>
    </source>
</reference>
<keyword evidence="2" id="KW-0804">Transcription</keyword>
<dbReference type="CDD" id="cd14703">
    <property type="entry name" value="bZIP_plant_RF2"/>
    <property type="match status" value="1"/>
</dbReference>
<dbReference type="InterPro" id="IPR004827">
    <property type="entry name" value="bZIP"/>
</dbReference>
<dbReference type="Gene3D" id="1.20.5.170">
    <property type="match status" value="1"/>
</dbReference>
<dbReference type="GeneID" id="114077646"/>
<keyword evidence="3" id="KW-0539">Nucleus</keyword>
<gene>
    <name evidence="7" type="primary">LOC114077646</name>
</gene>
<evidence type="ECO:0000256" key="2">
    <source>
        <dbReference type="ARBA" id="ARBA00023163"/>
    </source>
</evidence>
<dbReference type="RefSeq" id="XP_027773781.1">
    <property type="nucleotide sequence ID" value="XM_027917980.1"/>
</dbReference>
<dbReference type="Pfam" id="PF00170">
    <property type="entry name" value="bZIP_1"/>
    <property type="match status" value="1"/>
</dbReference>
<evidence type="ECO:0000313" key="6">
    <source>
        <dbReference type="Proteomes" id="UP000694930"/>
    </source>
</evidence>
<protein>
    <submittedName>
        <fullName evidence="7">Transcription factor VIP1-like</fullName>
    </submittedName>
</protein>
<dbReference type="InterPro" id="IPR044759">
    <property type="entry name" value="bZIP_RF2"/>
</dbReference>
<evidence type="ECO:0000313" key="7">
    <source>
        <dbReference type="RefSeq" id="XP_027773781.1"/>
    </source>
</evidence>
<dbReference type="SMART" id="SM00338">
    <property type="entry name" value="BRLZ"/>
    <property type="match status" value="1"/>
</dbReference>
<evidence type="ECO:0000256" key="4">
    <source>
        <dbReference type="SAM" id="Coils"/>
    </source>
</evidence>
<dbReference type="PROSITE" id="PS50217">
    <property type="entry name" value="BZIP"/>
    <property type="match status" value="1"/>
</dbReference>
<name>A0ABM1VDG3_SOLPN</name>
<reference evidence="7" key="2">
    <citation type="submission" date="2025-08" db="UniProtKB">
        <authorList>
            <consortium name="RefSeq"/>
        </authorList>
    </citation>
    <scope>IDENTIFICATION</scope>
</reference>
<keyword evidence="1" id="KW-0805">Transcription regulation</keyword>
<proteinExistence type="predicted"/>
<dbReference type="SUPFAM" id="SSF57959">
    <property type="entry name" value="Leucine zipper domain"/>
    <property type="match status" value="1"/>
</dbReference>
<evidence type="ECO:0000256" key="3">
    <source>
        <dbReference type="ARBA" id="ARBA00023242"/>
    </source>
</evidence>
<dbReference type="InterPro" id="IPR052483">
    <property type="entry name" value="bZIP_transcription_regulators"/>
</dbReference>